<evidence type="ECO:0000313" key="2">
    <source>
        <dbReference type="Proteomes" id="UP001285263"/>
    </source>
</evidence>
<name>A0ABU5DLH8_9BURK</name>
<organism evidence="1 2">
    <name type="scientific">Roseateles agri</name>
    <dbReference type="NCBI Taxonomy" id="3098619"/>
    <lineage>
        <taxon>Bacteria</taxon>
        <taxon>Pseudomonadati</taxon>
        <taxon>Pseudomonadota</taxon>
        <taxon>Betaproteobacteria</taxon>
        <taxon>Burkholderiales</taxon>
        <taxon>Sphaerotilaceae</taxon>
        <taxon>Roseateles</taxon>
    </lineage>
</organism>
<evidence type="ECO:0000313" key="1">
    <source>
        <dbReference type="EMBL" id="MDY0746535.1"/>
    </source>
</evidence>
<dbReference type="Gene3D" id="3.40.190.10">
    <property type="entry name" value="Periplasmic binding protein-like II"/>
    <property type="match status" value="2"/>
</dbReference>
<keyword evidence="2" id="KW-1185">Reference proteome</keyword>
<accession>A0ABU5DLH8</accession>
<gene>
    <name evidence="1" type="ORF">SNE35_18625</name>
</gene>
<reference evidence="1 2" key="1">
    <citation type="submission" date="2023-11" db="EMBL/GenBank/DDBJ databases">
        <title>Paucibacter sp. nov., isolated from fresh soil in Korea.</title>
        <authorList>
            <person name="Le N.T.T."/>
        </authorList>
    </citation>
    <scope>NUCLEOTIDE SEQUENCE [LARGE SCALE GENOMIC DNA]</scope>
    <source>
        <strain evidence="1 2">R3-3</strain>
    </source>
</reference>
<dbReference type="Proteomes" id="UP001285263">
    <property type="component" value="Unassembled WGS sequence"/>
</dbReference>
<protein>
    <submittedName>
        <fullName evidence="1">Transporter substrate-binding domain-containing protein</fullName>
    </submittedName>
</protein>
<dbReference type="EMBL" id="JAXCLA010000006">
    <property type="protein sequence ID" value="MDY0746535.1"/>
    <property type="molecule type" value="Genomic_DNA"/>
</dbReference>
<dbReference type="RefSeq" id="WP_320424472.1">
    <property type="nucleotide sequence ID" value="NZ_JAXCLA010000006.1"/>
</dbReference>
<dbReference type="SUPFAM" id="SSF53850">
    <property type="entry name" value="Periplasmic binding protein-like II"/>
    <property type="match status" value="1"/>
</dbReference>
<proteinExistence type="predicted"/>
<sequence length="261" mass="29004">MHESITSEPDADLRRRALVAAALAASALPSLAQTKSPPIRIGRTDYTSILVDIEERILTEAFRRFGSTCDFVRLPLLRLIEMANDGAVDADIGRISEVAQRFPNLIMVPTPNCRTEVAVYGAMPDFATRTRSSIAGMRIGIVRGVFVLDKYTQGMNLVVVQDHFALTNMLMERRIDAAVAIYLDTEIQLRKKAIPGLVRWPYYWAAEPLHVLVHKRHAELVPKLDGALAQMTKEGLTKRYYLEGLKSIGLEPLLPPEAAPA</sequence>
<comment type="caution">
    <text evidence="1">The sequence shown here is derived from an EMBL/GenBank/DDBJ whole genome shotgun (WGS) entry which is preliminary data.</text>
</comment>